<dbReference type="Gene3D" id="3.40.50.720">
    <property type="entry name" value="NAD(P)-binding Rossmann-like Domain"/>
    <property type="match status" value="1"/>
</dbReference>
<dbReference type="HAMAP" id="MF_00966">
    <property type="entry name" value="G6PD"/>
    <property type="match status" value="1"/>
</dbReference>
<evidence type="ECO:0000256" key="4">
    <source>
        <dbReference type="ARBA" id="ARBA00023002"/>
    </source>
</evidence>
<feature type="binding site" evidence="6">
    <location>
        <position position="46"/>
    </location>
    <ligand>
        <name>NADP(+)</name>
        <dbReference type="ChEBI" id="CHEBI:58349"/>
    </ligand>
</feature>
<accession>A0A177MXM2</accession>
<dbReference type="GO" id="GO:0050661">
    <property type="term" value="F:NADP binding"/>
    <property type="evidence" value="ECO:0007669"/>
    <property type="project" value="UniProtKB-UniRule"/>
</dbReference>
<dbReference type="SUPFAM" id="SSF55347">
    <property type="entry name" value="Glyceraldehyde-3-phosphate dehydrogenase-like, C-terminal domain"/>
    <property type="match status" value="1"/>
</dbReference>
<dbReference type="GO" id="GO:0005829">
    <property type="term" value="C:cytosol"/>
    <property type="evidence" value="ECO:0007669"/>
    <property type="project" value="TreeGrafter"/>
</dbReference>
<dbReference type="UniPathway" id="UPA00115">
    <property type="reaction ID" value="UER00408"/>
</dbReference>
<dbReference type="GO" id="GO:0004345">
    <property type="term" value="F:glucose-6-phosphate dehydrogenase activity"/>
    <property type="evidence" value="ECO:0007669"/>
    <property type="project" value="UniProtKB-UniRule"/>
</dbReference>
<sequence>MTYESCTYVIFGATGNLARLKLMPGFYHLDMENKLPEGTRIVAVGRRPWDREKWLSEVRTMLVEKFGGKLDETVFSRFSERLFYHRGDLDDAQCYQQLATTLNNEAEHFPRNIAFYLAIGPDDFGHVIESLSEVALLSEEYGWRRVVIEKPFGYDLESAQALQKRLERYLTEDQIYRIDHYLGKGMVQNVLVFRFANIMLEPIWNRNYIDHIQITHAEDMGISTRGGYYDTAGAMRDMLQSHLLQLLTLVAMEPPIAMDAEALRDEKVKVLKSIRPIPKSAVHAHAFRGQYAKGNINGKKVNAYLEEDNIPADSTTETYAALKLNIDNWRWRGVPFYLRTGKRMAAGQSSISICFRHPPLQFFQGTHISCMNPNWVILGIQPEECIRIEMIVKDAGLEMRTHTASLDTEFRQPDQRHVDAYEDLLLDVIQGDRSLFLRFDEVEAAWRIIDPILQTWATERDYIPTYQAGTWGPVESRRLFEKEGQFWRSSLMPECEI</sequence>
<evidence type="ECO:0000313" key="10">
    <source>
        <dbReference type="Proteomes" id="UP000078476"/>
    </source>
</evidence>
<evidence type="ECO:0000256" key="2">
    <source>
        <dbReference type="ARBA" id="ARBA00022526"/>
    </source>
</evidence>
<feature type="binding site" evidence="6">
    <location>
        <begin position="88"/>
        <end position="89"/>
    </location>
    <ligand>
        <name>NADP(+)</name>
        <dbReference type="ChEBI" id="CHEBI:58349"/>
    </ligand>
</feature>
<comment type="caution">
    <text evidence="6">Lacks conserved residue(s) required for the propagation of feature annotation.</text>
</comment>
<feature type="binding site" evidence="6">
    <location>
        <position position="184"/>
    </location>
    <ligand>
        <name>substrate</name>
    </ligand>
</feature>
<dbReference type="SUPFAM" id="SSF51735">
    <property type="entry name" value="NAD(P)-binding Rossmann-fold domains"/>
    <property type="match status" value="1"/>
</dbReference>
<feature type="binding site" evidence="6">
    <location>
        <position position="180"/>
    </location>
    <ligand>
        <name>substrate</name>
    </ligand>
</feature>
<comment type="caution">
    <text evidence="9">The sequence shown here is derived from an EMBL/GenBank/DDBJ whole genome shotgun (WGS) entry which is preliminary data.</text>
</comment>
<comment type="pathway">
    <text evidence="1 6">Carbohydrate degradation; pentose phosphate pathway; D-ribulose 5-phosphate from D-glucose 6-phosphate (oxidative stage): step 1/3.</text>
</comment>
<evidence type="ECO:0000259" key="7">
    <source>
        <dbReference type="Pfam" id="PF00479"/>
    </source>
</evidence>
<keyword evidence="10" id="KW-1185">Reference proteome</keyword>
<evidence type="ECO:0000313" key="9">
    <source>
        <dbReference type="EMBL" id="OAI10023.1"/>
    </source>
</evidence>
<dbReference type="RefSeq" id="WP_066987822.1">
    <property type="nucleotide sequence ID" value="NZ_LUUI01000161.1"/>
</dbReference>
<comment type="function">
    <text evidence="6">Catalyzes the oxidation of glucose 6-phosphate to 6-phosphogluconolactone.</text>
</comment>
<dbReference type="InterPro" id="IPR022675">
    <property type="entry name" value="G6P_DH_C"/>
</dbReference>
<dbReference type="EMBL" id="LUUI01000161">
    <property type="protein sequence ID" value="OAI10023.1"/>
    <property type="molecule type" value="Genomic_DNA"/>
</dbReference>
<dbReference type="Proteomes" id="UP000078476">
    <property type="component" value="Unassembled WGS sequence"/>
</dbReference>
<dbReference type="PIRSF" id="PIRSF000110">
    <property type="entry name" value="G6PD"/>
    <property type="match status" value="1"/>
</dbReference>
<feature type="binding site" evidence="6">
    <location>
        <position position="150"/>
    </location>
    <ligand>
        <name>NADP(+)</name>
        <dbReference type="ChEBI" id="CHEBI:58349"/>
    </ligand>
</feature>
<feature type="binding site" evidence="6">
    <location>
        <begin position="12"/>
        <end position="19"/>
    </location>
    <ligand>
        <name>NADP(+)</name>
        <dbReference type="ChEBI" id="CHEBI:58349"/>
    </ligand>
</feature>
<keyword evidence="3 6" id="KW-0521">NADP</keyword>
<dbReference type="InterPro" id="IPR036291">
    <property type="entry name" value="NAD(P)-bd_dom_sf"/>
</dbReference>
<dbReference type="NCBIfam" id="NF009492">
    <property type="entry name" value="PRK12853.1-3"/>
    <property type="match status" value="1"/>
</dbReference>
<dbReference type="EC" id="1.1.1.49" evidence="6"/>
<organism evidence="9 10">
    <name type="scientific">Methylomonas lenta</name>
    <dbReference type="NCBI Taxonomy" id="980561"/>
    <lineage>
        <taxon>Bacteria</taxon>
        <taxon>Pseudomonadati</taxon>
        <taxon>Pseudomonadota</taxon>
        <taxon>Gammaproteobacteria</taxon>
        <taxon>Methylococcales</taxon>
        <taxon>Methylococcaceae</taxon>
        <taxon>Methylomonas</taxon>
    </lineage>
</organism>
<dbReference type="NCBIfam" id="TIGR00871">
    <property type="entry name" value="zwf"/>
    <property type="match status" value="1"/>
</dbReference>
<dbReference type="InterPro" id="IPR022674">
    <property type="entry name" value="G6P_DH_NAD-bd"/>
</dbReference>
<evidence type="ECO:0000256" key="6">
    <source>
        <dbReference type="HAMAP-Rule" id="MF_00966"/>
    </source>
</evidence>
<proteinExistence type="inferred from homology"/>
<name>A0A177MXM2_9GAMM</name>
<comment type="catalytic activity">
    <reaction evidence="6">
        <text>D-glucose 6-phosphate + NADP(+) = 6-phospho-D-glucono-1,5-lactone + NADPH + H(+)</text>
        <dbReference type="Rhea" id="RHEA:15841"/>
        <dbReference type="ChEBI" id="CHEBI:15378"/>
        <dbReference type="ChEBI" id="CHEBI:57783"/>
        <dbReference type="ChEBI" id="CHEBI:57955"/>
        <dbReference type="ChEBI" id="CHEBI:58349"/>
        <dbReference type="ChEBI" id="CHEBI:61548"/>
        <dbReference type="EC" id="1.1.1.49"/>
    </reaction>
</comment>
<dbReference type="GO" id="GO:0006006">
    <property type="term" value="P:glucose metabolic process"/>
    <property type="evidence" value="ECO:0007669"/>
    <property type="project" value="UniProtKB-KW"/>
</dbReference>
<dbReference type="InterPro" id="IPR001282">
    <property type="entry name" value="G6P_DH"/>
</dbReference>
<protein>
    <recommendedName>
        <fullName evidence="6">Glucose-6-phosphate 1-dehydrogenase</fullName>
        <shortName evidence="6">G6PD</shortName>
        <ecNumber evidence="6">1.1.1.49</ecNumber>
    </recommendedName>
</protein>
<feature type="active site" description="Proton acceptor" evidence="6">
    <location>
        <position position="242"/>
    </location>
</feature>
<evidence type="ECO:0000259" key="8">
    <source>
        <dbReference type="Pfam" id="PF02781"/>
    </source>
</evidence>
<dbReference type="Pfam" id="PF02781">
    <property type="entry name" value="G6PD_C"/>
    <property type="match status" value="1"/>
</dbReference>
<dbReference type="Pfam" id="PF00479">
    <property type="entry name" value="G6PD_N"/>
    <property type="match status" value="1"/>
</dbReference>
<feature type="binding site" evidence="6">
    <location>
        <position position="218"/>
    </location>
    <ligand>
        <name>substrate</name>
    </ligand>
</feature>
<dbReference type="OrthoDB" id="9802739at2"/>
<keyword evidence="5 6" id="KW-0119">Carbohydrate metabolism</keyword>
<dbReference type="PANTHER" id="PTHR23429:SF0">
    <property type="entry name" value="GLUCOSE-6-PHOSPHATE 1-DEHYDROGENASE"/>
    <property type="match status" value="1"/>
</dbReference>
<feature type="binding site" evidence="6">
    <location>
        <position position="237"/>
    </location>
    <ligand>
        <name>substrate</name>
    </ligand>
</feature>
<gene>
    <name evidence="6" type="primary">zwf</name>
    <name evidence="9" type="ORF">A1359_17605</name>
</gene>
<comment type="similarity">
    <text evidence="6">Belongs to the glucose-6-phosphate dehydrogenase family.</text>
</comment>
<feature type="domain" description="Glucose-6-phosphate dehydrogenase NAD-binding" evidence="7">
    <location>
        <begin position="9"/>
        <end position="189"/>
    </location>
</feature>
<dbReference type="Gene3D" id="3.30.360.10">
    <property type="entry name" value="Dihydrodipicolinate Reductase, domain 2"/>
    <property type="match status" value="1"/>
</dbReference>
<reference evidence="9 10" key="1">
    <citation type="submission" date="2016-03" db="EMBL/GenBank/DDBJ databases">
        <authorList>
            <person name="Ploux O."/>
        </authorList>
    </citation>
    <scope>NUCLEOTIDE SEQUENCE [LARGE SCALE GENOMIC DNA]</scope>
    <source>
        <strain evidence="9 10">R-45370</strain>
    </source>
</reference>
<dbReference type="GO" id="GO:0009051">
    <property type="term" value="P:pentose-phosphate shunt, oxidative branch"/>
    <property type="evidence" value="ECO:0007669"/>
    <property type="project" value="TreeGrafter"/>
</dbReference>
<feature type="domain" description="Glucose-6-phosphate dehydrogenase C-terminal" evidence="8">
    <location>
        <begin position="191"/>
        <end position="488"/>
    </location>
</feature>
<keyword evidence="2 6" id="KW-0313">Glucose metabolism</keyword>
<evidence type="ECO:0000256" key="3">
    <source>
        <dbReference type="ARBA" id="ARBA00022857"/>
    </source>
</evidence>
<evidence type="ECO:0000256" key="5">
    <source>
        <dbReference type="ARBA" id="ARBA00023277"/>
    </source>
</evidence>
<keyword evidence="4 6" id="KW-0560">Oxidoreductase</keyword>
<dbReference type="STRING" id="980561.A1359_17605"/>
<feature type="binding site" evidence="6">
    <location>
        <position position="342"/>
    </location>
    <ligand>
        <name>substrate</name>
    </ligand>
</feature>
<dbReference type="PRINTS" id="PR00079">
    <property type="entry name" value="G6PDHDRGNASE"/>
</dbReference>
<evidence type="ECO:0000256" key="1">
    <source>
        <dbReference type="ARBA" id="ARBA00004937"/>
    </source>
</evidence>
<dbReference type="AlphaFoldDB" id="A0A177MXM2"/>
<dbReference type="PANTHER" id="PTHR23429">
    <property type="entry name" value="GLUCOSE-6-PHOSPHATE 1-DEHYDROGENASE G6PD"/>
    <property type="match status" value="1"/>
</dbReference>